<proteinExistence type="predicted"/>
<sequence>MNNLDFIYNRHSVRKFTDQEIPMENITKILEASTYCPSAKNVQNWHFVVVKNKQKIEEIAKSIERKNSEIADKLHDENKKTAFTKFVRFATLFRNAPAVILVYASSYIPTGLDELQEAGGYEQEINHIISMSPQMQSIGALIENLTLAATAMGYGTCWMTSGNYAAREISEVVQFTNNDFYLAAIVPIGVPNLPIKSPGRKPIQEVISIIE</sequence>
<evidence type="ECO:0000313" key="1">
    <source>
        <dbReference type="EMBL" id="GMQ63666.1"/>
    </source>
</evidence>
<accession>A0ACB5UMG5</accession>
<evidence type="ECO:0000313" key="2">
    <source>
        <dbReference type="Proteomes" id="UP001374599"/>
    </source>
</evidence>
<reference evidence="1" key="1">
    <citation type="submission" date="2023-09" db="EMBL/GenBank/DDBJ databases">
        <title>Vallitalea sediminicola and Vallitalea maricola sp. nov., anaerobic bacteria isolated from marine sediment.</title>
        <authorList>
            <person name="Hirano S."/>
            <person name="Maeda A."/>
            <person name="Terahara T."/>
            <person name="Mori K."/>
            <person name="Hamada M."/>
            <person name="Matsumoto R."/>
            <person name="Kobayashi T."/>
        </authorList>
    </citation>
    <scope>NUCLEOTIDE SEQUENCE</scope>
    <source>
        <strain evidence="1">AN17-2</strain>
    </source>
</reference>
<keyword evidence="2" id="KW-1185">Reference proteome</keyword>
<gene>
    <name evidence="1" type="ORF">AN2V17_29000</name>
</gene>
<dbReference type="EMBL" id="BTPU01000050">
    <property type="protein sequence ID" value="GMQ63666.1"/>
    <property type="molecule type" value="Genomic_DNA"/>
</dbReference>
<comment type="caution">
    <text evidence="1">The sequence shown here is derived from an EMBL/GenBank/DDBJ whole genome shotgun (WGS) entry which is preliminary data.</text>
</comment>
<protein>
    <submittedName>
        <fullName evidence="1">Nitroreductase family protein</fullName>
    </submittedName>
</protein>
<dbReference type="Proteomes" id="UP001374599">
    <property type="component" value="Unassembled WGS sequence"/>
</dbReference>
<organism evidence="1 2">
    <name type="scientific">Vallitalea maricola</name>
    <dbReference type="NCBI Taxonomy" id="3074433"/>
    <lineage>
        <taxon>Bacteria</taxon>
        <taxon>Bacillati</taxon>
        <taxon>Bacillota</taxon>
        <taxon>Clostridia</taxon>
        <taxon>Lachnospirales</taxon>
        <taxon>Vallitaleaceae</taxon>
        <taxon>Vallitalea</taxon>
    </lineage>
</organism>
<name>A0ACB5UMG5_9FIRM</name>